<organism evidence="2">
    <name type="scientific">Anguilla anguilla</name>
    <name type="common">European freshwater eel</name>
    <name type="synonym">Muraena anguilla</name>
    <dbReference type="NCBI Taxonomy" id="7936"/>
    <lineage>
        <taxon>Eukaryota</taxon>
        <taxon>Metazoa</taxon>
        <taxon>Chordata</taxon>
        <taxon>Craniata</taxon>
        <taxon>Vertebrata</taxon>
        <taxon>Euteleostomi</taxon>
        <taxon>Actinopterygii</taxon>
        <taxon>Neopterygii</taxon>
        <taxon>Teleostei</taxon>
        <taxon>Anguilliformes</taxon>
        <taxon>Anguillidae</taxon>
        <taxon>Anguilla</taxon>
    </lineage>
</organism>
<name>A0A0E9W2H9_ANGAN</name>
<sequence>MGGVTATLDHVNMHRTQQPIKKSHLRTLSANHYQWSGGL</sequence>
<evidence type="ECO:0000256" key="1">
    <source>
        <dbReference type="SAM" id="MobiDB-lite"/>
    </source>
</evidence>
<feature type="region of interest" description="Disordered" evidence="1">
    <location>
        <begin position="1"/>
        <end position="21"/>
    </location>
</feature>
<evidence type="ECO:0000313" key="2">
    <source>
        <dbReference type="EMBL" id="JAH84567.1"/>
    </source>
</evidence>
<reference evidence="2" key="1">
    <citation type="submission" date="2014-11" db="EMBL/GenBank/DDBJ databases">
        <authorList>
            <person name="Amaro Gonzalez C."/>
        </authorList>
    </citation>
    <scope>NUCLEOTIDE SEQUENCE</scope>
</reference>
<proteinExistence type="predicted"/>
<accession>A0A0E9W2H9</accession>
<protein>
    <submittedName>
        <fullName evidence="2">Uncharacterized protein</fullName>
    </submittedName>
</protein>
<dbReference type="EMBL" id="GBXM01024010">
    <property type="protein sequence ID" value="JAH84567.1"/>
    <property type="molecule type" value="Transcribed_RNA"/>
</dbReference>
<reference evidence="2" key="2">
    <citation type="journal article" date="2015" name="Fish Shellfish Immunol.">
        <title>Early steps in the European eel (Anguilla anguilla)-Vibrio vulnificus interaction in the gills: Role of the RtxA13 toxin.</title>
        <authorList>
            <person name="Callol A."/>
            <person name="Pajuelo D."/>
            <person name="Ebbesson L."/>
            <person name="Teles M."/>
            <person name="MacKenzie S."/>
            <person name="Amaro C."/>
        </authorList>
    </citation>
    <scope>NUCLEOTIDE SEQUENCE</scope>
</reference>
<dbReference type="AlphaFoldDB" id="A0A0E9W2H9"/>